<dbReference type="KEGG" id="lak:106152892"/>
<evidence type="ECO:0000256" key="2">
    <source>
        <dbReference type="SAM" id="SignalP"/>
    </source>
</evidence>
<dbReference type="GeneID" id="106152892"/>
<feature type="signal peptide" evidence="2">
    <location>
        <begin position="1"/>
        <end position="20"/>
    </location>
</feature>
<dbReference type="Proteomes" id="UP000085678">
    <property type="component" value="Unplaced"/>
</dbReference>
<dbReference type="RefSeq" id="XP_013382085.1">
    <property type="nucleotide sequence ID" value="XM_013526631.1"/>
</dbReference>
<sequence>MKIVLLMCVLLVAALTLASAQNLAKIASDLAKGGRHVCPYCGYCGYQYKCDRSCSHAACRMCVYRFHCSSTCIGLCRLPETTPRPATTTPSSTTPKETTPVSTTPATNTTINPNNPKNFTFDKFKDVLDAVEKLFPDVPPEDLIHKLRMLVSRYDTPFWKTMYLVNDKVPFVGRDVSPFPNDPASQEAFDYLRQTMLHSIKDTDGDGRLEEQGVIKIGDDAIALGHVITGIAAGYDRHSISGMDNLAATTISGDLGQSGHKNQLDSTKPLIGPSGTWNGEKFTLDGPYSMATDAEILGDIDGYIMGSRVQNDPTTPISSRVKEYYKDGGDHERRFEIFKTLITKQELQKETEEFADNYEIIHGSVDDIQAAENAVNAFCARFNEELGSWCN</sequence>
<protein>
    <submittedName>
        <fullName evidence="4">Uncharacterized protein LOC106152892</fullName>
    </submittedName>
</protein>
<feature type="region of interest" description="Disordered" evidence="1">
    <location>
        <begin position="83"/>
        <end position="108"/>
    </location>
</feature>
<evidence type="ECO:0000256" key="1">
    <source>
        <dbReference type="SAM" id="MobiDB-lite"/>
    </source>
</evidence>
<keyword evidence="2" id="KW-0732">Signal</keyword>
<reference evidence="4" key="1">
    <citation type="submission" date="2025-08" db="UniProtKB">
        <authorList>
            <consortium name="RefSeq"/>
        </authorList>
    </citation>
    <scope>IDENTIFICATION</scope>
    <source>
        <tissue evidence="4">Gonads</tissue>
    </source>
</reference>
<feature type="chain" id="PRO_5010359997" evidence="2">
    <location>
        <begin position="21"/>
        <end position="391"/>
    </location>
</feature>
<dbReference type="AlphaFoldDB" id="A0A1S3H7J5"/>
<accession>A0A1S3H7J5</accession>
<dbReference type="OMA" id="NAFCARF"/>
<dbReference type="InParanoid" id="A0A1S3H7J5"/>
<keyword evidence="3" id="KW-1185">Reference proteome</keyword>
<evidence type="ECO:0000313" key="3">
    <source>
        <dbReference type="Proteomes" id="UP000085678"/>
    </source>
</evidence>
<gene>
    <name evidence="4" type="primary">LOC106152892</name>
</gene>
<dbReference type="OrthoDB" id="10256829at2759"/>
<organism evidence="3 4">
    <name type="scientific">Lingula anatina</name>
    <name type="common">Brachiopod</name>
    <name type="synonym">Lingula unguis</name>
    <dbReference type="NCBI Taxonomy" id="7574"/>
    <lineage>
        <taxon>Eukaryota</taxon>
        <taxon>Metazoa</taxon>
        <taxon>Spiralia</taxon>
        <taxon>Lophotrochozoa</taxon>
        <taxon>Brachiopoda</taxon>
        <taxon>Linguliformea</taxon>
        <taxon>Lingulata</taxon>
        <taxon>Lingulida</taxon>
        <taxon>Linguloidea</taxon>
        <taxon>Lingulidae</taxon>
        <taxon>Lingula</taxon>
    </lineage>
</organism>
<evidence type="ECO:0000313" key="4">
    <source>
        <dbReference type="RefSeq" id="XP_013382085.1"/>
    </source>
</evidence>
<proteinExistence type="predicted"/>
<name>A0A1S3H7J5_LINAN</name>